<feature type="domain" description="JmjC" evidence="7">
    <location>
        <begin position="253"/>
        <end position="419"/>
    </location>
</feature>
<comment type="subcellular location">
    <subcellularLocation>
        <location evidence="1">Nucleus</location>
    </subcellularLocation>
</comment>
<feature type="region of interest" description="Disordered" evidence="5">
    <location>
        <begin position="617"/>
        <end position="668"/>
    </location>
</feature>
<evidence type="ECO:0000256" key="3">
    <source>
        <dbReference type="ARBA" id="ARBA00023004"/>
    </source>
</evidence>
<dbReference type="GO" id="GO:0010468">
    <property type="term" value="P:regulation of gene expression"/>
    <property type="evidence" value="ECO:0007669"/>
    <property type="project" value="TreeGrafter"/>
</dbReference>
<dbReference type="InterPro" id="IPR003889">
    <property type="entry name" value="FYrich_C"/>
</dbReference>
<feature type="compositionally biased region" description="Basic residues" evidence="5">
    <location>
        <begin position="117"/>
        <end position="139"/>
    </location>
</feature>
<dbReference type="PROSITE" id="PS51184">
    <property type="entry name" value="JMJC"/>
    <property type="match status" value="1"/>
</dbReference>
<organism evidence="8 9">
    <name type="scientific">Olea europaea subsp. europaea</name>
    <dbReference type="NCBI Taxonomy" id="158383"/>
    <lineage>
        <taxon>Eukaryota</taxon>
        <taxon>Viridiplantae</taxon>
        <taxon>Streptophyta</taxon>
        <taxon>Embryophyta</taxon>
        <taxon>Tracheophyta</taxon>
        <taxon>Spermatophyta</taxon>
        <taxon>Magnoliopsida</taxon>
        <taxon>eudicotyledons</taxon>
        <taxon>Gunneridae</taxon>
        <taxon>Pentapetalae</taxon>
        <taxon>asterids</taxon>
        <taxon>lamiids</taxon>
        <taxon>Lamiales</taxon>
        <taxon>Oleaceae</taxon>
        <taxon>Oleeae</taxon>
        <taxon>Olea</taxon>
    </lineage>
</organism>
<comment type="caution">
    <text evidence="8">The sequence shown here is derived from an EMBL/GenBank/DDBJ whole genome shotgun (WGS) entry which is preliminary data.</text>
</comment>
<gene>
    <name evidence="8" type="ORF">OLEA9_A040292</name>
</gene>
<evidence type="ECO:0000256" key="5">
    <source>
        <dbReference type="SAM" id="MobiDB-lite"/>
    </source>
</evidence>
<feature type="compositionally biased region" description="Basic and acidic residues" evidence="5">
    <location>
        <begin position="1"/>
        <end position="19"/>
    </location>
</feature>
<feature type="compositionally biased region" description="Basic and acidic residues" evidence="5">
    <location>
        <begin position="951"/>
        <end position="963"/>
    </location>
</feature>
<dbReference type="GO" id="GO:0048731">
    <property type="term" value="P:system development"/>
    <property type="evidence" value="ECO:0007669"/>
    <property type="project" value="UniProtKB-ARBA"/>
</dbReference>
<keyword evidence="9" id="KW-1185">Reference proteome</keyword>
<feature type="region of interest" description="Disordered" evidence="5">
    <location>
        <begin position="1"/>
        <end position="32"/>
    </location>
</feature>
<dbReference type="SMART" id="SM00542">
    <property type="entry name" value="FYRC"/>
    <property type="match status" value="1"/>
</dbReference>
<dbReference type="SMART" id="SM00545">
    <property type="entry name" value="JmjN"/>
    <property type="match status" value="1"/>
</dbReference>
<evidence type="ECO:0000259" key="7">
    <source>
        <dbReference type="PROSITE" id="PS51184"/>
    </source>
</evidence>
<dbReference type="SMART" id="SM00558">
    <property type="entry name" value="JmjC"/>
    <property type="match status" value="1"/>
</dbReference>
<evidence type="ECO:0000313" key="9">
    <source>
        <dbReference type="Proteomes" id="UP000594638"/>
    </source>
</evidence>
<evidence type="ECO:0000259" key="6">
    <source>
        <dbReference type="PROSITE" id="PS51183"/>
    </source>
</evidence>
<dbReference type="PANTHER" id="PTHR10694">
    <property type="entry name" value="LYSINE-SPECIFIC DEMETHYLASE"/>
    <property type="match status" value="1"/>
</dbReference>
<dbReference type="InterPro" id="IPR003347">
    <property type="entry name" value="JmjC_dom"/>
</dbReference>
<dbReference type="Gene3D" id="2.60.120.650">
    <property type="entry name" value="Cupin"/>
    <property type="match status" value="1"/>
</dbReference>
<dbReference type="InterPro" id="IPR003349">
    <property type="entry name" value="JmjN"/>
</dbReference>
<dbReference type="PANTHER" id="PTHR10694:SF105">
    <property type="entry name" value="LYSINE-SPECIFIC DEMETHYLASE JMJ14"/>
    <property type="match status" value="1"/>
</dbReference>
<dbReference type="Pfam" id="PF05965">
    <property type="entry name" value="FYRC"/>
    <property type="match status" value="1"/>
</dbReference>
<evidence type="ECO:0000313" key="8">
    <source>
        <dbReference type="EMBL" id="CAA2982635.1"/>
    </source>
</evidence>
<dbReference type="SMART" id="SM00541">
    <property type="entry name" value="FYRN"/>
    <property type="match status" value="1"/>
</dbReference>
<evidence type="ECO:0000256" key="4">
    <source>
        <dbReference type="ARBA" id="ARBA00023242"/>
    </source>
</evidence>
<dbReference type="EMBL" id="CACTIH010003701">
    <property type="protein sequence ID" value="CAA2982635.1"/>
    <property type="molecule type" value="Genomic_DNA"/>
</dbReference>
<dbReference type="SUPFAM" id="SSF51197">
    <property type="entry name" value="Clavaminate synthase-like"/>
    <property type="match status" value="1"/>
</dbReference>
<keyword evidence="4" id="KW-0539">Nucleus</keyword>
<dbReference type="PROSITE" id="PS51542">
    <property type="entry name" value="FYRN"/>
    <property type="match status" value="1"/>
</dbReference>
<dbReference type="Pfam" id="PF02375">
    <property type="entry name" value="JmjN"/>
    <property type="match status" value="1"/>
</dbReference>
<dbReference type="OrthoDB" id="1678912at2759"/>
<keyword evidence="2" id="KW-0560">Oxidoreductase</keyword>
<evidence type="ECO:0000256" key="1">
    <source>
        <dbReference type="ARBA" id="ARBA00004123"/>
    </source>
</evidence>
<feature type="compositionally biased region" description="Polar residues" evidence="5">
    <location>
        <begin position="23"/>
        <end position="32"/>
    </location>
</feature>
<dbReference type="PROSITE" id="PS51543">
    <property type="entry name" value="FYRC"/>
    <property type="match status" value="1"/>
</dbReference>
<dbReference type="GO" id="GO:0005634">
    <property type="term" value="C:nucleus"/>
    <property type="evidence" value="ECO:0007669"/>
    <property type="project" value="UniProtKB-SubCell"/>
</dbReference>
<dbReference type="Proteomes" id="UP000594638">
    <property type="component" value="Unassembled WGS sequence"/>
</dbReference>
<feature type="region of interest" description="Disordered" evidence="5">
    <location>
        <begin position="111"/>
        <end position="155"/>
    </location>
</feature>
<protein>
    <submittedName>
        <fullName evidence="8">Lysine-specific demethylase JMJ18-like</fullName>
    </submittedName>
</protein>
<dbReference type="PROSITE" id="PS51183">
    <property type="entry name" value="JMJN"/>
    <property type="match status" value="1"/>
</dbReference>
<dbReference type="GO" id="GO:0000785">
    <property type="term" value="C:chromatin"/>
    <property type="evidence" value="ECO:0007669"/>
    <property type="project" value="TreeGrafter"/>
</dbReference>
<feature type="compositionally biased region" description="Basic and acidic residues" evidence="5">
    <location>
        <begin position="635"/>
        <end position="658"/>
    </location>
</feature>
<dbReference type="Gramene" id="OE9A040292T2">
    <property type="protein sequence ID" value="OE9A040292C2"/>
    <property type="gene ID" value="OE9A040292"/>
</dbReference>
<dbReference type="Gene3D" id="3.30.160.360">
    <property type="match status" value="1"/>
</dbReference>
<feature type="domain" description="JmjN" evidence="6">
    <location>
        <begin position="46"/>
        <end position="87"/>
    </location>
</feature>
<dbReference type="Pfam" id="PF02928">
    <property type="entry name" value="zf-C5HC2"/>
    <property type="match status" value="1"/>
</dbReference>
<dbReference type="GO" id="GO:0034647">
    <property type="term" value="F:histone H3K4me/H3K4me2/H3K4me3 demethylase activity"/>
    <property type="evidence" value="ECO:0007669"/>
    <property type="project" value="TreeGrafter"/>
</dbReference>
<reference evidence="8 9" key="1">
    <citation type="submission" date="2019-12" db="EMBL/GenBank/DDBJ databases">
        <authorList>
            <person name="Alioto T."/>
            <person name="Alioto T."/>
            <person name="Gomez Garrido J."/>
        </authorList>
    </citation>
    <scope>NUCLEOTIDE SEQUENCE [LARGE SCALE GENOMIC DNA]</scope>
</reference>
<name>A0A8S0RRM4_OLEEU</name>
<evidence type="ECO:0000256" key="2">
    <source>
        <dbReference type="ARBA" id="ARBA00023002"/>
    </source>
</evidence>
<dbReference type="Pfam" id="PF02373">
    <property type="entry name" value="JmjC"/>
    <property type="match status" value="1"/>
</dbReference>
<accession>A0A8S0RRM4</accession>
<dbReference type="InterPro" id="IPR004198">
    <property type="entry name" value="Znf_C5HC2"/>
</dbReference>
<dbReference type="InterPro" id="IPR003888">
    <property type="entry name" value="FYrich_N"/>
</dbReference>
<dbReference type="AlphaFoldDB" id="A0A8S0RRM4"/>
<proteinExistence type="predicted"/>
<feature type="region of interest" description="Disordered" evidence="5">
    <location>
        <begin position="951"/>
        <end position="970"/>
    </location>
</feature>
<keyword evidence="3" id="KW-0408">Iron</keyword>
<dbReference type="Pfam" id="PF05964">
    <property type="entry name" value="FYRN"/>
    <property type="match status" value="1"/>
</dbReference>
<sequence>MRSKDHAPRNVQKSDRIHENPGSPRSQKVSANWNPFDSCRPIVEEAPVFHPTAEEFQDTIGYIESIRPMAEAYGICRIVPPPSWSPPCPLKDKNAWKCAKFSTRIQKVDLLQNREPMRKKRHRKRKRRTQFSSRPRRRVRTEDLESNAASDSEEKFGFQSGSDFTLEDFQKFSDEFKESYFKINDTREGSVIESVEGKRLLPSVEDIEGEYWRIVEKPEDEVEVYYGADLETGTFRSGFPKESSLSTDTVIDQYVTSGWNLNNLPRLPGSVLRFEECDISGVVVPWLYVGMCFSSFCWHVEDHHLYSLNYLHWGDPKVWYGVPASHASALEDAMRKHLPDLFEEQPDLLHELVTQLSPSVLKSEGVPVYRAVQHSGEFVLTFPRAYHSGFNCGFNCAEAVNVAPVDWLQHGQNAVELYSAQHRKTSLSHDKLLFSAAQEAVRALLDLSVLKKENSENLRWRSVCGKDGMLTKAVKTRVQLEEKRIENLSEVTCFRKMEKDFDLKIERECFSCFFDLHLSAACCSCSLEQFACLEHANFICSCEPKNRFVLLRYTMEELNMLVKALEESMDCVELWVSKEIGLVPLTSNNVDTMILAQVRDGDGINFPEKMEIPSTSSHVIENPGYSVHSPQNTRNGDKPESPSLDADSKIGQKCHTDMSLDDSSDDHRIRSREAFNSCKNEIVDAGGIRESKGMQQMNLDLDAKREQDVIQLGSDCGSTVSNVASDNGFPLKSSNMGCCVAPVGTKLLGVDLFSSPPSGVPETSSLKTETMDFLFNGICQVSPDSVQKLSFHVDPIKFGSVVYGKLWCNKEAIFPQGFKSCVKFFNVCNPMIKSNYVSEILDAGLLGPMFKVTLEDHPYQSFTNVSPEKCWEMVLQRLNQEIETQRSSGKQGLPSLLPCINGLEMFGFLSPSIVHAIEALDPHHQCIEYWKNKMLSTSGDSLAAREHPVEMRHGEGAKARSSDRQQQFFI</sequence>